<dbReference type="SUPFAM" id="SSF81298">
    <property type="entry name" value="Adenylylcyclase toxin (the edema factor)"/>
    <property type="match status" value="1"/>
</dbReference>
<sequence>MSKKLTFFNCNDTNEPFKYLTYEEIIQKFVDETGLIIAIRAVKPQALQIDEGYERYDRGYDSLDGGSANFQPLPFEQGIQRTVDDNKVIVAVRPVNPMAFQLIEEGYDTKTLFLKAKSSSAGITAGFIMQEPLFGKGGKKDAKEQAKRIQKSLASGCELVQLNVTTGRVNMLETQGFISIKEELEQNDIKIKRIESIYDGDAHCFVLKQNQEDLNFWEVWYDNKPLMALANPGGAGIKAAVTADYDLFGIYTHKNQSVVNRPMVIHAQIKAGASQSVTQRWQQCVDSMRRSDGATTMDPAKGNISIPELKIVEQLNKTLKKAGYTGEALVWHGTETANPYTPGPDFPIRVYSPGQTQPAMVSDQKELADFYHRLQDSPYHAEENAAFRMKAF</sequence>
<dbReference type="InterPro" id="IPR005165">
    <property type="entry name" value="Anthrax_toxin_edema_cen"/>
</dbReference>
<gene>
    <name evidence="2" type="ORF">RVIR1_07900</name>
</gene>
<dbReference type="AlphaFoldDB" id="A0A2Z5UUP6"/>
<dbReference type="InterPro" id="IPR035099">
    <property type="entry name" value="Anthrax_toxin_C-terminal"/>
</dbReference>
<keyword evidence="3" id="KW-1185">Reference proteome</keyword>
<evidence type="ECO:0000313" key="3">
    <source>
        <dbReference type="Proteomes" id="UP000282483"/>
    </source>
</evidence>
<accession>A0A2Z5UUP6</accession>
<reference evidence="2 3" key="1">
    <citation type="submission" date="2017-03" db="EMBL/GenBank/DDBJ databases">
        <title>The genome sequence of Candidatus Rickettsiella viridis.</title>
        <authorList>
            <person name="Nikoh N."/>
            <person name="Tsuchida T."/>
            <person name="Yamaguchi K."/>
            <person name="Maeda T."/>
            <person name="Shigenobu S."/>
            <person name="Fukatsu T."/>
        </authorList>
    </citation>
    <scope>NUCLEOTIDE SEQUENCE [LARGE SCALE GENOMIC DNA]</scope>
    <source>
        <strain evidence="2 3">Ap-RA04</strain>
    </source>
</reference>
<dbReference type="GO" id="GO:0008294">
    <property type="term" value="F:calcium- and calmodulin-responsive adenylate cyclase activity"/>
    <property type="evidence" value="ECO:0007669"/>
    <property type="project" value="InterPro"/>
</dbReference>
<dbReference type="KEGG" id="rvi:RVIR1_07900"/>
<name>A0A2Z5UUP6_9COXI</name>
<feature type="domain" description="Anthrax toxin edema factor central" evidence="1">
    <location>
        <begin position="78"/>
        <end position="230"/>
    </location>
</feature>
<dbReference type="Proteomes" id="UP000282483">
    <property type="component" value="Chromosome"/>
</dbReference>
<proteinExistence type="predicted"/>
<dbReference type="Pfam" id="PF03497">
    <property type="entry name" value="Anthrax_toxA"/>
    <property type="match status" value="1"/>
</dbReference>
<dbReference type="GO" id="GO:0005576">
    <property type="term" value="C:extracellular region"/>
    <property type="evidence" value="ECO:0007669"/>
    <property type="project" value="InterPro"/>
</dbReference>
<organism evidence="2 3">
    <name type="scientific">Candidatus Rickettsiella viridis</name>
    <dbReference type="NCBI Taxonomy" id="676208"/>
    <lineage>
        <taxon>Bacteria</taxon>
        <taxon>Pseudomonadati</taxon>
        <taxon>Pseudomonadota</taxon>
        <taxon>Gammaproteobacteria</taxon>
        <taxon>Legionellales</taxon>
        <taxon>Coxiellaceae</taxon>
        <taxon>Rickettsiella</taxon>
    </lineage>
</organism>
<protein>
    <submittedName>
        <fullName evidence="2">YD repeat protein</fullName>
    </submittedName>
</protein>
<dbReference type="RefSeq" id="WP_126322748.1">
    <property type="nucleotide sequence ID" value="NZ_AP018005.1"/>
</dbReference>
<dbReference type="OrthoDB" id="1550625at2"/>
<evidence type="ECO:0000259" key="1">
    <source>
        <dbReference type="Pfam" id="PF03497"/>
    </source>
</evidence>
<dbReference type="InterPro" id="IPR037017">
    <property type="entry name" value="Anthrax_toxin_edema_cen_sf"/>
</dbReference>
<evidence type="ECO:0000313" key="2">
    <source>
        <dbReference type="EMBL" id="BBB15279.1"/>
    </source>
</evidence>
<dbReference type="Gene3D" id="3.90.1760.10">
    <property type="entry name" value="Anthrax toxin, edema factor, central domain"/>
    <property type="match status" value="1"/>
</dbReference>
<dbReference type="EMBL" id="AP018005">
    <property type="protein sequence ID" value="BBB15279.1"/>
    <property type="molecule type" value="Genomic_DNA"/>
</dbReference>